<evidence type="ECO:0000256" key="1">
    <source>
        <dbReference type="SAM" id="MobiDB-lite"/>
    </source>
</evidence>
<dbReference type="AlphaFoldDB" id="F8MYY0"/>
<dbReference type="KEGG" id="nte:NEUTE1DRAFT141886"/>
<sequence>MVQQLVTRERWSRFVVVLGIAKAGMYEAKLKKHEGALEGRFRPARSTSIITIVRRRYHDIRDMSNRHRPMIPWSSGSDDSTPTLQQQQQQQQQQSR</sequence>
<keyword evidence="3" id="KW-1185">Reference proteome</keyword>
<reference evidence="3" key="1">
    <citation type="journal article" date="2011" name="Genetics">
        <title>Massive changes in genome architecture accompany the transition to self-fertility in the filamentous fungus Neurospora tetrasperma.</title>
        <authorList>
            <person name="Ellison C.E."/>
            <person name="Stajich J.E."/>
            <person name="Jacobson D.J."/>
            <person name="Natvig D.O."/>
            <person name="Lapidus A."/>
            <person name="Foster B."/>
            <person name="Aerts A."/>
            <person name="Riley R."/>
            <person name="Lindquist E.A."/>
            <person name="Grigoriev I.V."/>
            <person name="Taylor J.W."/>
        </authorList>
    </citation>
    <scope>NUCLEOTIDE SEQUENCE [LARGE SCALE GENOMIC DNA]</scope>
    <source>
        <strain evidence="3">FGSC 2508 / P0657</strain>
    </source>
</reference>
<feature type="region of interest" description="Disordered" evidence="1">
    <location>
        <begin position="61"/>
        <end position="96"/>
    </location>
</feature>
<accession>F8MYY0</accession>
<gene>
    <name evidence="2" type="ORF">NEUTE1DRAFT_141886</name>
</gene>
<dbReference type="GeneID" id="20826256"/>
<feature type="compositionally biased region" description="Low complexity" evidence="1">
    <location>
        <begin position="85"/>
        <end position="96"/>
    </location>
</feature>
<feature type="compositionally biased region" description="Polar residues" evidence="1">
    <location>
        <begin position="74"/>
        <end position="84"/>
    </location>
</feature>
<dbReference type="VEuPathDB" id="FungiDB:NEUTE1DRAFT_141886"/>
<protein>
    <submittedName>
        <fullName evidence="2">Uncharacterized protein</fullName>
    </submittedName>
</protein>
<evidence type="ECO:0000313" key="2">
    <source>
        <dbReference type="EMBL" id="EGO51978.1"/>
    </source>
</evidence>
<dbReference type="Proteomes" id="UP000008065">
    <property type="component" value="Unassembled WGS sequence"/>
</dbReference>
<dbReference type="RefSeq" id="XP_009855623.1">
    <property type="nucleotide sequence ID" value="XM_009857321.1"/>
</dbReference>
<dbReference type="HOGENOM" id="CLU_2455295_0_0_1"/>
<proteinExistence type="predicted"/>
<name>F8MYY0_NEUT8</name>
<organism evidence="2 3">
    <name type="scientific">Neurospora tetrasperma (strain FGSC 2508 / ATCC MYA-4615 / P0657)</name>
    <dbReference type="NCBI Taxonomy" id="510951"/>
    <lineage>
        <taxon>Eukaryota</taxon>
        <taxon>Fungi</taxon>
        <taxon>Dikarya</taxon>
        <taxon>Ascomycota</taxon>
        <taxon>Pezizomycotina</taxon>
        <taxon>Sordariomycetes</taxon>
        <taxon>Sordariomycetidae</taxon>
        <taxon>Sordariales</taxon>
        <taxon>Sordariaceae</taxon>
        <taxon>Neurospora</taxon>
    </lineage>
</organism>
<evidence type="ECO:0000313" key="3">
    <source>
        <dbReference type="Proteomes" id="UP000008065"/>
    </source>
</evidence>
<dbReference type="EMBL" id="GL891382">
    <property type="protein sequence ID" value="EGO51978.1"/>
    <property type="molecule type" value="Genomic_DNA"/>
</dbReference>